<dbReference type="PANTHER" id="PTHR33445">
    <property type="entry name" value="ATP SYNTHASE SUBUNIT B', CHLOROPLASTIC"/>
    <property type="match status" value="1"/>
</dbReference>
<dbReference type="AlphaFoldDB" id="A0A3B1AYL3"/>
<reference evidence="16" key="1">
    <citation type="submission" date="2018-06" db="EMBL/GenBank/DDBJ databases">
        <authorList>
            <person name="Zhirakovskaya E."/>
        </authorList>
    </citation>
    <scope>NUCLEOTIDE SEQUENCE</scope>
</reference>
<name>A0A3B1AYL3_9ZZZZ</name>
<dbReference type="Gene3D" id="1.20.5.620">
    <property type="entry name" value="F1F0 ATP synthase subunit B, membrane domain"/>
    <property type="match status" value="1"/>
</dbReference>
<comment type="similarity">
    <text evidence="3">Belongs to the ATPase B chain family.</text>
</comment>
<protein>
    <submittedName>
        <fullName evidence="16">ATP synthase F0 sector subunit b</fullName>
        <ecNumber evidence="16">3.6.3.14</ecNumber>
    </submittedName>
</protein>
<dbReference type="GO" id="GO:0046961">
    <property type="term" value="F:proton-transporting ATPase activity, rotational mechanism"/>
    <property type="evidence" value="ECO:0007669"/>
    <property type="project" value="TreeGrafter"/>
</dbReference>
<evidence type="ECO:0000256" key="10">
    <source>
        <dbReference type="ARBA" id="ARBA00022989"/>
    </source>
</evidence>
<keyword evidence="13" id="KW-0066">ATP synthesis</keyword>
<dbReference type="PANTHER" id="PTHR33445:SF1">
    <property type="entry name" value="ATP SYNTHASE SUBUNIT B"/>
    <property type="match status" value="1"/>
</dbReference>
<evidence type="ECO:0000256" key="13">
    <source>
        <dbReference type="ARBA" id="ARBA00023310"/>
    </source>
</evidence>
<evidence type="ECO:0000256" key="7">
    <source>
        <dbReference type="ARBA" id="ARBA00022547"/>
    </source>
</evidence>
<dbReference type="NCBIfam" id="TIGR01144">
    <property type="entry name" value="ATP_synt_b"/>
    <property type="match status" value="1"/>
</dbReference>
<dbReference type="EC" id="3.6.3.14" evidence="16"/>
<dbReference type="Pfam" id="PF00430">
    <property type="entry name" value="ATP-synt_B"/>
    <property type="match status" value="1"/>
</dbReference>
<evidence type="ECO:0000256" key="5">
    <source>
        <dbReference type="ARBA" id="ARBA00022475"/>
    </source>
</evidence>
<evidence type="ECO:0000256" key="15">
    <source>
        <dbReference type="SAM" id="Phobius"/>
    </source>
</evidence>
<keyword evidence="12 15" id="KW-0472">Membrane</keyword>
<gene>
    <name evidence="16" type="ORF">MNBD_GAMMA21-687</name>
</gene>
<dbReference type="NCBIfam" id="NF004411">
    <property type="entry name" value="PRK05759.1-2"/>
    <property type="match status" value="1"/>
</dbReference>
<dbReference type="InterPro" id="IPR005864">
    <property type="entry name" value="ATP_synth_F0_bsu_bac"/>
</dbReference>
<keyword evidence="11" id="KW-0406">Ion transport</keyword>
<evidence type="ECO:0000256" key="14">
    <source>
        <dbReference type="ARBA" id="ARBA00025198"/>
    </source>
</evidence>
<keyword evidence="10 15" id="KW-1133">Transmembrane helix</keyword>
<dbReference type="GO" id="GO:0045259">
    <property type="term" value="C:proton-transporting ATP synthase complex"/>
    <property type="evidence" value="ECO:0007669"/>
    <property type="project" value="UniProtKB-KW"/>
</dbReference>
<dbReference type="InterPro" id="IPR002146">
    <property type="entry name" value="ATP_synth_b/b'su_bac/chlpt"/>
</dbReference>
<dbReference type="HAMAP" id="MF_01398">
    <property type="entry name" value="ATP_synth_b_bprime"/>
    <property type="match status" value="1"/>
</dbReference>
<dbReference type="EMBL" id="UOFR01000056">
    <property type="protein sequence ID" value="VAW97906.1"/>
    <property type="molecule type" value="Genomic_DNA"/>
</dbReference>
<evidence type="ECO:0000256" key="2">
    <source>
        <dbReference type="ARBA" id="ARBA00004308"/>
    </source>
</evidence>
<keyword evidence="16" id="KW-0378">Hydrolase</keyword>
<comment type="subcellular location">
    <subcellularLocation>
        <location evidence="2">Endomembrane system</location>
    </subcellularLocation>
    <subcellularLocation>
        <location evidence="1">Membrane</location>
        <topology evidence="1">Single-pass membrane protein</topology>
    </subcellularLocation>
</comment>
<evidence type="ECO:0000256" key="4">
    <source>
        <dbReference type="ARBA" id="ARBA00022448"/>
    </source>
</evidence>
<sequence>MNFNYTLIGQSITFFFFIWFCMKFVWPPIMNALHERKAKIADGLAAAEKGQHEEELAKNRAVEILKEAKAQAGEVIRQAEKRASEIVEAAANDAKAEGDRLVHAAQAEIEQNITRAREELRGQVVTLAVAGAGKVLKKEIDEKANEALLKDLAAQL</sequence>
<dbReference type="GO" id="GO:0012505">
    <property type="term" value="C:endomembrane system"/>
    <property type="evidence" value="ECO:0007669"/>
    <property type="project" value="UniProtKB-SubCell"/>
</dbReference>
<evidence type="ECO:0000256" key="3">
    <source>
        <dbReference type="ARBA" id="ARBA00005513"/>
    </source>
</evidence>
<evidence type="ECO:0000256" key="11">
    <source>
        <dbReference type="ARBA" id="ARBA00023065"/>
    </source>
</evidence>
<keyword evidence="8 15" id="KW-0812">Transmembrane</keyword>
<accession>A0A3B1AYL3</accession>
<evidence type="ECO:0000256" key="9">
    <source>
        <dbReference type="ARBA" id="ARBA00022781"/>
    </source>
</evidence>
<dbReference type="GO" id="GO:0015986">
    <property type="term" value="P:proton motive force-driven ATP synthesis"/>
    <property type="evidence" value="ECO:0007669"/>
    <property type="project" value="InterPro"/>
</dbReference>
<keyword evidence="7" id="KW-0138">CF(0)</keyword>
<feature type="transmembrane region" description="Helical" evidence="15">
    <location>
        <begin position="6"/>
        <end position="26"/>
    </location>
</feature>
<evidence type="ECO:0000256" key="6">
    <source>
        <dbReference type="ARBA" id="ARBA00022519"/>
    </source>
</evidence>
<dbReference type="CDD" id="cd06503">
    <property type="entry name" value="ATP-synt_Fo_b"/>
    <property type="match status" value="1"/>
</dbReference>
<evidence type="ECO:0000313" key="16">
    <source>
        <dbReference type="EMBL" id="VAW97906.1"/>
    </source>
</evidence>
<dbReference type="GO" id="GO:0016787">
    <property type="term" value="F:hydrolase activity"/>
    <property type="evidence" value="ECO:0007669"/>
    <property type="project" value="UniProtKB-KW"/>
</dbReference>
<proteinExistence type="inferred from homology"/>
<keyword evidence="6" id="KW-0997">Cell inner membrane</keyword>
<evidence type="ECO:0000256" key="12">
    <source>
        <dbReference type="ARBA" id="ARBA00023136"/>
    </source>
</evidence>
<dbReference type="InterPro" id="IPR028987">
    <property type="entry name" value="ATP_synth_B-like_membr_sf"/>
</dbReference>
<keyword evidence="5" id="KW-1003">Cell membrane</keyword>
<keyword evidence="4" id="KW-0813">Transport</keyword>
<organism evidence="16">
    <name type="scientific">hydrothermal vent metagenome</name>
    <dbReference type="NCBI Taxonomy" id="652676"/>
    <lineage>
        <taxon>unclassified sequences</taxon>
        <taxon>metagenomes</taxon>
        <taxon>ecological metagenomes</taxon>
    </lineage>
</organism>
<evidence type="ECO:0000256" key="8">
    <source>
        <dbReference type="ARBA" id="ARBA00022692"/>
    </source>
</evidence>
<evidence type="ECO:0000256" key="1">
    <source>
        <dbReference type="ARBA" id="ARBA00004167"/>
    </source>
</evidence>
<keyword evidence="9" id="KW-0375">Hydrogen ion transport</keyword>
<dbReference type="InterPro" id="IPR050059">
    <property type="entry name" value="ATP_synthase_B_chain"/>
</dbReference>
<dbReference type="SUPFAM" id="SSF81573">
    <property type="entry name" value="F1F0 ATP synthase subunit B, membrane domain"/>
    <property type="match status" value="1"/>
</dbReference>
<dbReference type="FunFam" id="1.20.5.620:FF:000001">
    <property type="entry name" value="ATP synthase subunit b"/>
    <property type="match status" value="1"/>
</dbReference>
<comment type="function">
    <text evidence="14">F(1)F(0) ATP synthase produces ATP from ADP in the presence of a proton or sodium gradient. F-type ATPases consist of two structural domains, F(1) containing the extramembraneous catalytic core and F(0) containing the membrane proton channel, linked together by a central stalk and a peripheral stalk. During catalysis, ATP synthesis in the catalytic domain of F(1) is coupled via a rotary mechanism of the central stalk subunits to proton translocation.</text>
</comment>